<dbReference type="SUPFAM" id="SSF53474">
    <property type="entry name" value="alpha/beta-Hydrolases"/>
    <property type="match status" value="1"/>
</dbReference>
<sequence>MRRDIEDDVRFLAWISLKGSVRFSGVLKALKAIADKYGSNNVCIAGHSLGAGFALQVGKALAKEGIYDSQISCEESGATSFRVGPKQWVPHLYINNSDYICCSYTDQDGAQNDQAANKENAKPTNCQAAAKLFLSSKGKHKFLEAHGLEQWWSDNLEIQMAISNSKLISQQLKSLYTLPAAQVTPVKR</sequence>
<organism evidence="3 4">
    <name type="scientific">Anisodus tanguticus</name>
    <dbReference type="NCBI Taxonomy" id="243964"/>
    <lineage>
        <taxon>Eukaryota</taxon>
        <taxon>Viridiplantae</taxon>
        <taxon>Streptophyta</taxon>
        <taxon>Embryophyta</taxon>
        <taxon>Tracheophyta</taxon>
        <taxon>Spermatophyta</taxon>
        <taxon>Magnoliopsida</taxon>
        <taxon>eudicotyledons</taxon>
        <taxon>Gunneridae</taxon>
        <taxon>Pentapetalae</taxon>
        <taxon>asterids</taxon>
        <taxon>lamiids</taxon>
        <taxon>Solanales</taxon>
        <taxon>Solanaceae</taxon>
        <taxon>Solanoideae</taxon>
        <taxon>Hyoscyameae</taxon>
        <taxon>Anisodus</taxon>
    </lineage>
</organism>
<dbReference type="EMBL" id="JAVYJV010000006">
    <property type="protein sequence ID" value="KAK4369090.1"/>
    <property type="molecule type" value="Genomic_DNA"/>
</dbReference>
<dbReference type="AlphaFoldDB" id="A0AAE1SFH7"/>
<dbReference type="GO" id="GO:0006629">
    <property type="term" value="P:lipid metabolic process"/>
    <property type="evidence" value="ECO:0007669"/>
    <property type="project" value="InterPro"/>
</dbReference>
<dbReference type="GO" id="GO:0016787">
    <property type="term" value="F:hydrolase activity"/>
    <property type="evidence" value="ECO:0007669"/>
    <property type="project" value="UniProtKB-KW"/>
</dbReference>
<accession>A0AAE1SFH7</accession>
<feature type="domain" description="Fungal lipase-type" evidence="2">
    <location>
        <begin position="24"/>
        <end position="71"/>
    </location>
</feature>
<keyword evidence="1" id="KW-0378">Hydrolase</keyword>
<dbReference type="PANTHER" id="PTHR31479:SF3">
    <property type="entry name" value="ALPHA_BETA-HYDROLASES SUPERFAMILY PROTEIN"/>
    <property type="match status" value="1"/>
</dbReference>
<proteinExistence type="predicted"/>
<evidence type="ECO:0000259" key="2">
    <source>
        <dbReference type="Pfam" id="PF01764"/>
    </source>
</evidence>
<protein>
    <recommendedName>
        <fullName evidence="2">Fungal lipase-type domain-containing protein</fullName>
    </recommendedName>
</protein>
<gene>
    <name evidence="3" type="ORF">RND71_012882</name>
</gene>
<dbReference type="InterPro" id="IPR029058">
    <property type="entry name" value="AB_hydrolase_fold"/>
</dbReference>
<dbReference type="Proteomes" id="UP001291623">
    <property type="component" value="Unassembled WGS sequence"/>
</dbReference>
<keyword evidence="4" id="KW-1185">Reference proteome</keyword>
<comment type="caution">
    <text evidence="3">The sequence shown here is derived from an EMBL/GenBank/DDBJ whole genome shotgun (WGS) entry which is preliminary data.</text>
</comment>
<evidence type="ECO:0000313" key="3">
    <source>
        <dbReference type="EMBL" id="KAK4369090.1"/>
    </source>
</evidence>
<dbReference type="Pfam" id="PF01764">
    <property type="entry name" value="Lipase_3"/>
    <property type="match status" value="1"/>
</dbReference>
<evidence type="ECO:0000313" key="4">
    <source>
        <dbReference type="Proteomes" id="UP001291623"/>
    </source>
</evidence>
<evidence type="ECO:0000256" key="1">
    <source>
        <dbReference type="ARBA" id="ARBA00022801"/>
    </source>
</evidence>
<dbReference type="Gene3D" id="3.40.50.1820">
    <property type="entry name" value="alpha/beta hydrolase"/>
    <property type="match status" value="1"/>
</dbReference>
<reference evidence="3" key="1">
    <citation type="submission" date="2023-12" db="EMBL/GenBank/DDBJ databases">
        <title>Genome assembly of Anisodus tanguticus.</title>
        <authorList>
            <person name="Wang Y.-J."/>
        </authorList>
    </citation>
    <scope>NUCLEOTIDE SEQUENCE</scope>
    <source>
        <strain evidence="3">KB-2021</strain>
        <tissue evidence="3">Leaf</tissue>
    </source>
</reference>
<dbReference type="PANTHER" id="PTHR31479">
    <property type="entry name" value="ALPHA/BETA-HYDROLASES SUPERFAMILY PROTEIN"/>
    <property type="match status" value="1"/>
</dbReference>
<name>A0AAE1SFH7_9SOLA</name>
<dbReference type="InterPro" id="IPR002921">
    <property type="entry name" value="Fungal_lipase-type"/>
</dbReference>